<comment type="function">
    <text evidence="9">Acts as a magnesium transporter.</text>
</comment>
<dbReference type="Gene3D" id="1.10.357.20">
    <property type="entry name" value="SLC41 divalent cation transporters, integral membrane domain"/>
    <property type="match status" value="1"/>
</dbReference>
<keyword evidence="8" id="KW-0129">CBS domain</keyword>
<dbReference type="InterPro" id="IPR046342">
    <property type="entry name" value="CBS_dom_sf"/>
</dbReference>
<evidence type="ECO:0000313" key="12">
    <source>
        <dbReference type="Proteomes" id="UP000560980"/>
    </source>
</evidence>
<dbReference type="GO" id="GO:0015095">
    <property type="term" value="F:magnesium ion transmembrane transporter activity"/>
    <property type="evidence" value="ECO:0007669"/>
    <property type="project" value="UniProtKB-UniRule"/>
</dbReference>
<gene>
    <name evidence="11" type="primary">mgtE</name>
    <name evidence="11" type="ORF">SISI_0173</name>
</gene>
<dbReference type="PROSITE" id="PS51371">
    <property type="entry name" value="CBS"/>
    <property type="match status" value="2"/>
</dbReference>
<keyword evidence="3 9" id="KW-0813">Transport</keyword>
<dbReference type="EMBL" id="CACTJB010000002">
    <property type="protein sequence ID" value="CAA3707175.1"/>
    <property type="molecule type" value="Genomic_DNA"/>
</dbReference>
<feature type="transmembrane region" description="Helical" evidence="9">
    <location>
        <begin position="314"/>
        <end position="337"/>
    </location>
</feature>
<dbReference type="InterPro" id="IPR006667">
    <property type="entry name" value="SLC41_membr_dom"/>
</dbReference>
<name>A0A6S6RSB8_9GAMM</name>
<feature type="transmembrane region" description="Helical" evidence="9">
    <location>
        <begin position="422"/>
        <end position="445"/>
    </location>
</feature>
<dbReference type="Pfam" id="PF01769">
    <property type="entry name" value="MgtE"/>
    <property type="match status" value="1"/>
</dbReference>
<comment type="subcellular location">
    <subcellularLocation>
        <location evidence="9">Cell membrane</location>
        <topology evidence="9">Multi-pass membrane protein</topology>
    </subcellularLocation>
    <subcellularLocation>
        <location evidence="1">Membrane</location>
        <topology evidence="1">Multi-pass membrane protein</topology>
    </subcellularLocation>
</comment>
<evidence type="ECO:0000256" key="2">
    <source>
        <dbReference type="ARBA" id="ARBA00009749"/>
    </source>
</evidence>
<evidence type="ECO:0000256" key="1">
    <source>
        <dbReference type="ARBA" id="ARBA00004141"/>
    </source>
</evidence>
<dbReference type="NCBIfam" id="TIGR00400">
    <property type="entry name" value="mgtE"/>
    <property type="match status" value="1"/>
</dbReference>
<dbReference type="SUPFAM" id="SSF161093">
    <property type="entry name" value="MgtE membrane domain-like"/>
    <property type="match status" value="1"/>
</dbReference>
<dbReference type="Pfam" id="PF03448">
    <property type="entry name" value="MgtE_N"/>
    <property type="match status" value="1"/>
</dbReference>
<evidence type="ECO:0000256" key="7">
    <source>
        <dbReference type="ARBA" id="ARBA00023136"/>
    </source>
</evidence>
<evidence type="ECO:0000256" key="6">
    <source>
        <dbReference type="ARBA" id="ARBA00022989"/>
    </source>
</evidence>
<comment type="subunit">
    <text evidence="9">Homodimer.</text>
</comment>
<evidence type="ECO:0000256" key="4">
    <source>
        <dbReference type="ARBA" id="ARBA00022692"/>
    </source>
</evidence>
<dbReference type="SMART" id="SM00924">
    <property type="entry name" value="MgtE_N"/>
    <property type="match status" value="1"/>
</dbReference>
<feature type="transmembrane region" description="Helical" evidence="9">
    <location>
        <begin position="358"/>
        <end position="378"/>
    </location>
</feature>
<proteinExistence type="inferred from homology"/>
<comment type="similarity">
    <text evidence="2 9">Belongs to the SLC41A transporter family.</text>
</comment>
<dbReference type="InterPro" id="IPR000644">
    <property type="entry name" value="CBS_dom"/>
</dbReference>
<keyword evidence="9" id="KW-1003">Cell membrane</keyword>
<organism evidence="11 12">
    <name type="scientific">Candidatus Portiera aleyrodidarum</name>
    <name type="common">primary endosymbiont of Bemisia tabaci</name>
    <dbReference type="NCBI Taxonomy" id="91844"/>
    <lineage>
        <taxon>Bacteria</taxon>
        <taxon>Pseudomonadati</taxon>
        <taxon>Pseudomonadota</taxon>
        <taxon>Gammaproteobacteria</taxon>
        <taxon>Candidatus Johnevansiales</taxon>
        <taxon>Candidatus Johnevansiaceae</taxon>
        <taxon>Candidatus Portiera</taxon>
    </lineage>
</organism>
<keyword evidence="6 9" id="KW-1133">Transmembrane helix</keyword>
<keyword evidence="9" id="KW-0479">Metal-binding</keyword>
<feature type="transmembrane region" description="Helical" evidence="9">
    <location>
        <begin position="384"/>
        <end position="410"/>
    </location>
</feature>
<dbReference type="Gene3D" id="3.10.580.10">
    <property type="entry name" value="CBS-domain"/>
    <property type="match status" value="1"/>
</dbReference>
<sequence>MKINNIFPKLFKALSNKNYKKIKSLLKYCRSADIAEMISRKSNKVIIQILNSQSSKRKADIFSYLPKDKQFEITKELNNEEIIKIFVKMNSDDSADVFNMFEPIRRENILRSMANKVRENIIKLSSYEDGTAGAIMTSNYVVIPENINAMQALNKIKQTAPDAETIYQIYVLDKNQKLTGTLSLRQIILANPIALIQDLMIKDVIYVHTNSKQEYVTKMISHYDFLAIPVINSEHKLVGIITYDDAMDVVERETTDDFHKSGSVGTLEYNIIRTNLWTLYSKRIFWLVLLIFGNLFSGAGISKYEDTISSKISLVFFLPLLIGSGGNAGSQAATLMIRGLGTGEINIKDWAKLMSKELLVSGILGSTMAIVIYPIGYIRGGIEVAYSVAISMIIIVIIGSLLGMSLPFFLNRLGFDPAAASAPLVSTLCDSLGVLIFFSIATIILNVK</sequence>
<evidence type="ECO:0000256" key="9">
    <source>
        <dbReference type="RuleBase" id="RU362011"/>
    </source>
</evidence>
<accession>A0A6S6RSB8</accession>
<dbReference type="SMART" id="SM00116">
    <property type="entry name" value="CBS"/>
    <property type="match status" value="2"/>
</dbReference>
<keyword evidence="7 9" id="KW-0472">Membrane</keyword>
<keyword evidence="4 9" id="KW-0812">Transmembrane</keyword>
<reference evidence="11 12" key="1">
    <citation type="submission" date="2019-12" db="EMBL/GenBank/DDBJ databases">
        <authorList>
            <person name="Santos-Garcia D."/>
            <person name="Santos-Garcia D."/>
            <person name="Santos-Garcia D."/>
        </authorList>
    </citation>
    <scope>NUCLEOTIDE SEQUENCE [LARGE SCALE GENOMIC DNA]</scope>
    <source>
        <strain evidence="11">SiSi</strain>
    </source>
</reference>
<evidence type="ECO:0000259" key="10">
    <source>
        <dbReference type="PROSITE" id="PS51371"/>
    </source>
</evidence>
<dbReference type="PANTHER" id="PTHR43773:SF1">
    <property type="entry name" value="MAGNESIUM TRANSPORTER MGTE"/>
    <property type="match status" value="1"/>
</dbReference>
<dbReference type="InterPro" id="IPR006669">
    <property type="entry name" value="MgtE_transporter"/>
</dbReference>
<dbReference type="Gene3D" id="1.25.60.10">
    <property type="entry name" value="MgtE N-terminal domain-like"/>
    <property type="match status" value="1"/>
</dbReference>
<feature type="transmembrane region" description="Helical" evidence="9">
    <location>
        <begin position="284"/>
        <end position="302"/>
    </location>
</feature>
<keyword evidence="5 9" id="KW-0460">Magnesium</keyword>
<dbReference type="SUPFAM" id="SSF158791">
    <property type="entry name" value="MgtE N-terminal domain-like"/>
    <property type="match status" value="1"/>
</dbReference>
<evidence type="ECO:0000256" key="5">
    <source>
        <dbReference type="ARBA" id="ARBA00022842"/>
    </source>
</evidence>
<dbReference type="InterPro" id="IPR038076">
    <property type="entry name" value="MgtE_N_sf"/>
</dbReference>
<evidence type="ECO:0000256" key="3">
    <source>
        <dbReference type="ARBA" id="ARBA00022448"/>
    </source>
</evidence>
<dbReference type="PANTHER" id="PTHR43773">
    <property type="entry name" value="MAGNESIUM TRANSPORTER MGTE"/>
    <property type="match status" value="1"/>
</dbReference>
<dbReference type="Proteomes" id="UP000560980">
    <property type="component" value="Unassembled WGS sequence"/>
</dbReference>
<dbReference type="InterPro" id="IPR006668">
    <property type="entry name" value="Mg_transptr_MgtE_intracell_dom"/>
</dbReference>
<dbReference type="CDD" id="cd04606">
    <property type="entry name" value="CBS_pair_Mg_transporter"/>
    <property type="match status" value="1"/>
</dbReference>
<dbReference type="Pfam" id="PF00571">
    <property type="entry name" value="CBS"/>
    <property type="match status" value="2"/>
</dbReference>
<dbReference type="GO" id="GO:0046872">
    <property type="term" value="F:metal ion binding"/>
    <property type="evidence" value="ECO:0007669"/>
    <property type="project" value="UniProtKB-KW"/>
</dbReference>
<protein>
    <recommendedName>
        <fullName evidence="9">Magnesium transporter MgtE</fullName>
    </recommendedName>
</protein>
<feature type="domain" description="CBS" evidence="10">
    <location>
        <begin position="136"/>
        <end position="199"/>
    </location>
</feature>
<dbReference type="SUPFAM" id="SSF54631">
    <property type="entry name" value="CBS-domain pair"/>
    <property type="match status" value="1"/>
</dbReference>
<evidence type="ECO:0000256" key="8">
    <source>
        <dbReference type="PROSITE-ProRule" id="PRU00703"/>
    </source>
</evidence>
<dbReference type="RefSeq" id="WP_183043026.1">
    <property type="nucleotide sequence ID" value="NZ_CACTJB010000002.1"/>
</dbReference>
<dbReference type="InterPro" id="IPR036739">
    <property type="entry name" value="SLC41_membr_dom_sf"/>
</dbReference>
<comment type="caution">
    <text evidence="11">The sequence shown here is derived from an EMBL/GenBank/DDBJ whole genome shotgun (WGS) entry which is preliminary data.</text>
</comment>
<dbReference type="GO" id="GO:0005886">
    <property type="term" value="C:plasma membrane"/>
    <property type="evidence" value="ECO:0007669"/>
    <property type="project" value="UniProtKB-SubCell"/>
</dbReference>
<evidence type="ECO:0000313" key="11">
    <source>
        <dbReference type="EMBL" id="CAA3707175.1"/>
    </source>
</evidence>
<feature type="domain" description="CBS" evidence="10">
    <location>
        <begin position="200"/>
        <end position="258"/>
    </location>
</feature>
<dbReference type="AlphaFoldDB" id="A0A6S6RSB8"/>